<accession>K0RIM2</accession>
<organism evidence="2 3">
    <name type="scientific">Thalassiosira oceanica</name>
    <name type="common">Marine diatom</name>
    <dbReference type="NCBI Taxonomy" id="159749"/>
    <lineage>
        <taxon>Eukaryota</taxon>
        <taxon>Sar</taxon>
        <taxon>Stramenopiles</taxon>
        <taxon>Ochrophyta</taxon>
        <taxon>Bacillariophyta</taxon>
        <taxon>Coscinodiscophyceae</taxon>
        <taxon>Thalassiosirophycidae</taxon>
        <taxon>Thalassiosirales</taxon>
        <taxon>Thalassiosiraceae</taxon>
        <taxon>Thalassiosira</taxon>
    </lineage>
</organism>
<keyword evidence="3" id="KW-1185">Reference proteome</keyword>
<protein>
    <submittedName>
        <fullName evidence="2">Uncharacterized protein</fullName>
    </submittedName>
</protein>
<proteinExistence type="predicted"/>
<feature type="non-terminal residue" evidence="2">
    <location>
        <position position="1"/>
    </location>
</feature>
<evidence type="ECO:0000313" key="3">
    <source>
        <dbReference type="Proteomes" id="UP000266841"/>
    </source>
</evidence>
<reference evidence="2 3" key="1">
    <citation type="journal article" date="2012" name="Genome Biol.">
        <title>Genome and low-iron response of an oceanic diatom adapted to chronic iron limitation.</title>
        <authorList>
            <person name="Lommer M."/>
            <person name="Specht M."/>
            <person name="Roy A.S."/>
            <person name="Kraemer L."/>
            <person name="Andreson R."/>
            <person name="Gutowska M.A."/>
            <person name="Wolf J."/>
            <person name="Bergner S.V."/>
            <person name="Schilhabel M.B."/>
            <person name="Klostermeier U.C."/>
            <person name="Beiko R.G."/>
            <person name="Rosenstiel P."/>
            <person name="Hippler M."/>
            <person name="Laroche J."/>
        </authorList>
    </citation>
    <scope>NUCLEOTIDE SEQUENCE [LARGE SCALE GENOMIC DNA]</scope>
    <source>
        <strain evidence="2 3">CCMP1005</strain>
    </source>
</reference>
<evidence type="ECO:0000313" key="2">
    <source>
        <dbReference type="EMBL" id="EJK46532.1"/>
    </source>
</evidence>
<evidence type="ECO:0000256" key="1">
    <source>
        <dbReference type="SAM" id="MobiDB-lite"/>
    </source>
</evidence>
<gene>
    <name evidence="2" type="ORF">THAOC_34794</name>
</gene>
<feature type="region of interest" description="Disordered" evidence="1">
    <location>
        <begin position="28"/>
        <end position="61"/>
    </location>
</feature>
<dbReference type="AlphaFoldDB" id="K0RIM2"/>
<feature type="compositionally biased region" description="Basic and acidic residues" evidence="1">
    <location>
        <begin position="42"/>
        <end position="55"/>
    </location>
</feature>
<sequence length="87" mass="9596">EAAASRDDLAREMGCTSRVDHAGKFSSIALEGGPSARNGGRQSKEHDEAVSEHRSVLNSDDEDFQVESSCFNPMRQSAVWKWDERGL</sequence>
<dbReference type="Proteomes" id="UP000266841">
    <property type="component" value="Unassembled WGS sequence"/>
</dbReference>
<name>K0RIM2_THAOC</name>
<comment type="caution">
    <text evidence="2">The sequence shown here is derived from an EMBL/GenBank/DDBJ whole genome shotgun (WGS) entry which is preliminary data.</text>
</comment>
<dbReference type="EMBL" id="AGNL01047696">
    <property type="protein sequence ID" value="EJK46532.1"/>
    <property type="molecule type" value="Genomic_DNA"/>
</dbReference>